<proteinExistence type="predicted"/>
<protein>
    <submittedName>
        <fullName evidence="1">Uncharacterized protein</fullName>
    </submittedName>
</protein>
<accession>A0A0A9EQP3</accession>
<reference evidence="1" key="1">
    <citation type="submission" date="2014-09" db="EMBL/GenBank/DDBJ databases">
        <authorList>
            <person name="Magalhaes I.L.F."/>
            <person name="Oliveira U."/>
            <person name="Santos F.R."/>
            <person name="Vidigal T.H.D.A."/>
            <person name="Brescovit A.D."/>
            <person name="Santos A.J."/>
        </authorList>
    </citation>
    <scope>NUCLEOTIDE SEQUENCE</scope>
    <source>
        <tissue evidence="1">Shoot tissue taken approximately 20 cm above the soil surface</tissue>
    </source>
</reference>
<organism evidence="1">
    <name type="scientific">Arundo donax</name>
    <name type="common">Giant reed</name>
    <name type="synonym">Donax arundinaceus</name>
    <dbReference type="NCBI Taxonomy" id="35708"/>
    <lineage>
        <taxon>Eukaryota</taxon>
        <taxon>Viridiplantae</taxon>
        <taxon>Streptophyta</taxon>
        <taxon>Embryophyta</taxon>
        <taxon>Tracheophyta</taxon>
        <taxon>Spermatophyta</taxon>
        <taxon>Magnoliopsida</taxon>
        <taxon>Liliopsida</taxon>
        <taxon>Poales</taxon>
        <taxon>Poaceae</taxon>
        <taxon>PACMAD clade</taxon>
        <taxon>Arundinoideae</taxon>
        <taxon>Arundineae</taxon>
        <taxon>Arundo</taxon>
    </lineage>
</organism>
<dbReference type="EMBL" id="GBRH01195474">
    <property type="protein sequence ID" value="JAE02422.1"/>
    <property type="molecule type" value="Transcribed_RNA"/>
</dbReference>
<dbReference type="AlphaFoldDB" id="A0A0A9EQP3"/>
<evidence type="ECO:0000313" key="1">
    <source>
        <dbReference type="EMBL" id="JAE02422.1"/>
    </source>
</evidence>
<sequence length="50" mass="5710">MRLRHYIFPALKLLQPPGYCTHSPQAAVVIHVIYFTFVQSVCCLLHPKAT</sequence>
<name>A0A0A9EQP3_ARUDO</name>
<reference evidence="1" key="2">
    <citation type="journal article" date="2015" name="Data Brief">
        <title>Shoot transcriptome of the giant reed, Arundo donax.</title>
        <authorList>
            <person name="Barrero R.A."/>
            <person name="Guerrero F.D."/>
            <person name="Moolhuijzen P."/>
            <person name="Goolsby J.A."/>
            <person name="Tidwell J."/>
            <person name="Bellgard S.E."/>
            <person name="Bellgard M.I."/>
        </authorList>
    </citation>
    <scope>NUCLEOTIDE SEQUENCE</scope>
    <source>
        <tissue evidence="1">Shoot tissue taken approximately 20 cm above the soil surface</tissue>
    </source>
</reference>